<dbReference type="InterPro" id="IPR007577">
    <property type="entry name" value="GlycoTrfase_DXD_sugar-bd_CS"/>
</dbReference>
<dbReference type="GO" id="GO:0000030">
    <property type="term" value="F:mannosyltransferase activity"/>
    <property type="evidence" value="ECO:0007669"/>
    <property type="project" value="TreeGrafter"/>
</dbReference>
<reference evidence="2 3" key="2">
    <citation type="submission" date="2008-08" db="EMBL/GenBank/DDBJ databases">
        <authorList>
            <person name="Fulton L."/>
            <person name="Clifton S."/>
            <person name="Fulton B."/>
            <person name="Xu J."/>
            <person name="Minx P."/>
            <person name="Pepin K.H."/>
            <person name="Johnson M."/>
            <person name="Thiruvilangam P."/>
            <person name="Bhonagiri V."/>
            <person name="Nash W.E."/>
            <person name="Mardis E.R."/>
            <person name="Wilson R.K."/>
        </authorList>
    </citation>
    <scope>NUCLEOTIDE SEQUENCE [LARGE SCALE GENOMIC DNA]</scope>
    <source>
        <strain evidence="3">DSM 17135 / JCM 12973 / M2</strain>
    </source>
</reference>
<evidence type="ECO:0000313" key="2">
    <source>
        <dbReference type="EMBL" id="EDY97269.1"/>
    </source>
</evidence>
<dbReference type="PANTHER" id="PTHR32385">
    <property type="entry name" value="MANNOSYL PHOSPHORYLINOSITOL CERAMIDE SYNTHASE"/>
    <property type="match status" value="1"/>
</dbReference>
<evidence type="ECO:0000256" key="1">
    <source>
        <dbReference type="ARBA" id="ARBA00022679"/>
    </source>
</evidence>
<dbReference type="Pfam" id="PF04488">
    <property type="entry name" value="Gly_transf_sug"/>
    <property type="match status" value="1"/>
</dbReference>
<gene>
    <name evidence="2" type="ORF">BACPLE_00056</name>
</gene>
<sequence>MIPKIIHYCWFGGKDKPKEVLRCITSWKKYCPDYQIKEWNETNFNIHSCRYTEEAYQNKKWAFVSDVARVHALCTEGGIYMDTDVEVIRPLNELLSYKGFLGFEGTQWIATNIIGAEKENIVLTQFLKAYQHKSFVQQDGSLDLTTNVEELTALLTQKYALKLNGKRQIAGDFEIFPTDHFSPYDYITGKLNSTYNTYTIHWFSQTWIPRNPWKKKIMQWYHRLLGIKMK</sequence>
<protein>
    <recommendedName>
        <fullName evidence="4">Glycosyl transferase</fullName>
    </recommendedName>
</protein>
<dbReference type="InterPro" id="IPR051706">
    <property type="entry name" value="Glycosyltransferase_domain"/>
</dbReference>
<dbReference type="InterPro" id="IPR029044">
    <property type="entry name" value="Nucleotide-diphossugar_trans"/>
</dbReference>
<accession>B5CU62</accession>
<dbReference type="Proteomes" id="UP000003452">
    <property type="component" value="Unassembled WGS sequence"/>
</dbReference>
<dbReference type="SUPFAM" id="SSF53448">
    <property type="entry name" value="Nucleotide-diphospho-sugar transferases"/>
    <property type="match status" value="1"/>
</dbReference>
<keyword evidence="1" id="KW-0808">Transferase</keyword>
<proteinExistence type="predicted"/>
<dbReference type="EMBL" id="ABQC02000002">
    <property type="protein sequence ID" value="EDY97269.1"/>
    <property type="molecule type" value="Genomic_DNA"/>
</dbReference>
<evidence type="ECO:0008006" key="4">
    <source>
        <dbReference type="Google" id="ProtNLM"/>
    </source>
</evidence>
<reference evidence="2 3" key="1">
    <citation type="submission" date="2008-08" db="EMBL/GenBank/DDBJ databases">
        <title>Draft genome sequence of Bacteroides plebeius (DSM 17135).</title>
        <authorList>
            <person name="Sudarsanam P."/>
            <person name="Ley R."/>
            <person name="Guruge J."/>
            <person name="Turnbaugh P.J."/>
            <person name="Mahowald M."/>
            <person name="Liep D."/>
            <person name="Gordon J."/>
        </authorList>
    </citation>
    <scope>NUCLEOTIDE SEQUENCE [LARGE SCALE GENOMIC DNA]</scope>
    <source>
        <strain evidence="3">DSM 17135 / JCM 12973 / M2</strain>
    </source>
</reference>
<name>B5CU62_PHOPM</name>
<dbReference type="RefSeq" id="WP_007559278.1">
    <property type="nucleotide sequence ID" value="NZ_DS990122.1"/>
</dbReference>
<dbReference type="GO" id="GO:0051999">
    <property type="term" value="P:mannosyl-inositol phosphorylceramide biosynthetic process"/>
    <property type="evidence" value="ECO:0007669"/>
    <property type="project" value="TreeGrafter"/>
</dbReference>
<dbReference type="GeneID" id="43183872"/>
<dbReference type="Gene3D" id="3.90.550.20">
    <property type="match status" value="1"/>
</dbReference>
<evidence type="ECO:0000313" key="3">
    <source>
        <dbReference type="Proteomes" id="UP000003452"/>
    </source>
</evidence>
<dbReference type="GO" id="GO:0016020">
    <property type="term" value="C:membrane"/>
    <property type="evidence" value="ECO:0007669"/>
    <property type="project" value="GOC"/>
</dbReference>
<dbReference type="HOGENOM" id="CLU_073547_2_0_10"/>
<organism evidence="2 3">
    <name type="scientific">Phocaeicola plebeius (strain DSM 17135 / JCM 12973 / CCUG 54634 / M2)</name>
    <name type="common">Bacteroides plebeius</name>
    <dbReference type="NCBI Taxonomy" id="484018"/>
    <lineage>
        <taxon>Bacteria</taxon>
        <taxon>Pseudomonadati</taxon>
        <taxon>Bacteroidota</taxon>
        <taxon>Bacteroidia</taxon>
        <taxon>Bacteroidales</taxon>
        <taxon>Bacteroidaceae</taxon>
        <taxon>Phocaeicola</taxon>
    </lineage>
</organism>
<dbReference type="PANTHER" id="PTHR32385:SF15">
    <property type="entry name" value="INOSITOL PHOSPHOCERAMIDE MANNOSYLTRANSFERASE 1"/>
    <property type="match status" value="1"/>
</dbReference>
<dbReference type="eggNOG" id="COG3774">
    <property type="taxonomic scope" value="Bacteria"/>
</dbReference>
<dbReference type="AlphaFoldDB" id="B5CU62"/>
<comment type="caution">
    <text evidence="2">The sequence shown here is derived from an EMBL/GenBank/DDBJ whole genome shotgun (WGS) entry which is preliminary data.</text>
</comment>
<dbReference type="OrthoDB" id="9802987at2"/>